<dbReference type="SUPFAM" id="SSF102114">
    <property type="entry name" value="Radical SAM enzymes"/>
    <property type="match status" value="1"/>
</dbReference>
<evidence type="ECO:0000313" key="9">
    <source>
        <dbReference type="Proteomes" id="UP000005270"/>
    </source>
</evidence>
<dbReference type="InterPro" id="IPR007197">
    <property type="entry name" value="rSAM"/>
</dbReference>
<dbReference type="InParanoid" id="I3TEC4"/>
<evidence type="ECO:0000256" key="2">
    <source>
        <dbReference type="ARBA" id="ARBA00022691"/>
    </source>
</evidence>
<dbReference type="GO" id="GO:0051539">
    <property type="term" value="F:4 iron, 4 sulfur cluster binding"/>
    <property type="evidence" value="ECO:0007669"/>
    <property type="project" value="UniProtKB-KW"/>
</dbReference>
<dbReference type="PANTHER" id="PTHR30352:SF22">
    <property type="entry name" value="PYRUVATE FORMATE-LYASE ACTIVATING ENZYME HOMOLOG"/>
    <property type="match status" value="1"/>
</dbReference>
<sequence length="359" mass="39628">MGTCSFCGRSSRTISSFLGVCVDCLRRNKSALDHVLKLHEEVRRELGKQQEPTGNGLKCTLCGRSCSLSNGEVGYCGLRYSTAGKVVGFLRADTMLGHVYYDPHPTNCVAVEVCPAARGVGYPVYALTPTGEPGFYNIAVFFGSCNLNCLFCQNWEHHFIAVKKRPRFTIDDLVKAVNERTTCVCFFGGDPSVFSTAAIVAARRMIKKAKEVGLKVFRVCWETNGLWNPAIFEKAVELSLETGGIVKVDMKAWSPEVYSALTGVRPEHVHLIRENVKRAAKLFERRREPPLLVVSVLLVPGYLDDYELDGITKFVAGLNPDIPVVFLGFHPDFYLNDLPRELPPLQPICPPPSDHGGGS</sequence>
<dbReference type="AlphaFoldDB" id="I3TEC4"/>
<dbReference type="EMBL" id="CP003531">
    <property type="protein sequence ID" value="AFK51112.1"/>
    <property type="molecule type" value="Genomic_DNA"/>
</dbReference>
<dbReference type="InterPro" id="IPR016431">
    <property type="entry name" value="Pyrv-formate_lyase-activ_prd"/>
</dbReference>
<dbReference type="GO" id="GO:0046872">
    <property type="term" value="F:metal ion binding"/>
    <property type="evidence" value="ECO:0007669"/>
    <property type="project" value="UniProtKB-KW"/>
</dbReference>
<feature type="binding site" evidence="6">
    <location>
        <position position="152"/>
    </location>
    <ligand>
        <name>[4Fe-4S] cluster</name>
        <dbReference type="ChEBI" id="CHEBI:49883"/>
        <note>4Fe-4S-S-AdoMet</note>
    </ligand>
</feature>
<reference evidence="8 9" key="1">
    <citation type="journal article" date="2012" name="J. Bacteriol.">
        <title>Complete genome sequence of the hyperthermophilic cellulolytic Crenarchaeon 'Thermogladius cellulolyticus' 1633.</title>
        <authorList>
            <person name="Mardanov A.V."/>
            <person name="Kochetkova T.V."/>
            <person name="Beletsky A.V."/>
            <person name="Bonch-Osmolovskaya E.A."/>
            <person name="Ravin N.V."/>
            <person name="Skryabin K.G."/>
        </authorList>
    </citation>
    <scope>NUCLEOTIDE SEQUENCE [LARGE SCALE GENOMIC DNA]</scope>
    <source>
        <strain evidence="9">DSM 22663 / VKM B-2946 / 1633</strain>
    </source>
</reference>
<gene>
    <name evidence="8" type="ordered locus">TCELL_0688</name>
</gene>
<evidence type="ECO:0000313" key="8">
    <source>
        <dbReference type="EMBL" id="AFK51112.1"/>
    </source>
</evidence>
<name>I3TEC4_THEC1</name>
<dbReference type="STRING" id="1184251.TCELL_0688"/>
<protein>
    <submittedName>
        <fullName evidence="8">Radical SAM domain protein</fullName>
    </submittedName>
</protein>
<feature type="binding site" evidence="6">
    <location>
        <position position="149"/>
    </location>
    <ligand>
        <name>[4Fe-4S] cluster</name>
        <dbReference type="ChEBI" id="CHEBI:49883"/>
        <note>4Fe-4S-S-AdoMet</note>
    </ligand>
</feature>
<dbReference type="Pfam" id="PF04055">
    <property type="entry name" value="Radical_SAM"/>
    <property type="match status" value="1"/>
</dbReference>
<organism evidence="8 9">
    <name type="scientific">Thermogladius calderae (strain DSM 22663 / VKM B-2946 / 1633)</name>
    <dbReference type="NCBI Taxonomy" id="1184251"/>
    <lineage>
        <taxon>Archaea</taxon>
        <taxon>Thermoproteota</taxon>
        <taxon>Thermoprotei</taxon>
        <taxon>Desulfurococcales</taxon>
        <taxon>Desulfurococcaceae</taxon>
        <taxon>Thermogladius</taxon>
    </lineage>
</organism>
<dbReference type="eggNOG" id="arCOG00936">
    <property type="taxonomic scope" value="Archaea"/>
</dbReference>
<dbReference type="HOGENOM" id="CLU_044176_0_0_2"/>
<dbReference type="InterPro" id="IPR058240">
    <property type="entry name" value="rSAM_sf"/>
</dbReference>
<dbReference type="InterPro" id="IPR013785">
    <property type="entry name" value="Aldolase_TIM"/>
</dbReference>
<dbReference type="KEGG" id="thg:TCELL_0688"/>
<evidence type="ECO:0000256" key="5">
    <source>
        <dbReference type="ARBA" id="ARBA00023014"/>
    </source>
</evidence>
<keyword evidence="3 6" id="KW-0479">Metal-binding</keyword>
<evidence type="ECO:0000256" key="3">
    <source>
        <dbReference type="ARBA" id="ARBA00022723"/>
    </source>
</evidence>
<dbReference type="PIRSF" id="PIRSF004869">
    <property type="entry name" value="PflX_prd"/>
    <property type="match status" value="1"/>
</dbReference>
<evidence type="ECO:0000259" key="7">
    <source>
        <dbReference type="Pfam" id="PF04055"/>
    </source>
</evidence>
<keyword evidence="1" id="KW-0004">4Fe-4S</keyword>
<dbReference type="SFLD" id="SFLDS00029">
    <property type="entry name" value="Radical_SAM"/>
    <property type="match status" value="1"/>
</dbReference>
<evidence type="ECO:0000256" key="1">
    <source>
        <dbReference type="ARBA" id="ARBA00022485"/>
    </source>
</evidence>
<evidence type="ECO:0000256" key="6">
    <source>
        <dbReference type="PIRSR" id="PIRSR004869-50"/>
    </source>
</evidence>
<dbReference type="GeneID" id="13013001"/>
<feature type="domain" description="Radical SAM core" evidence="7">
    <location>
        <begin position="141"/>
        <end position="305"/>
    </location>
</feature>
<dbReference type="GO" id="GO:0003824">
    <property type="term" value="F:catalytic activity"/>
    <property type="evidence" value="ECO:0007669"/>
    <property type="project" value="InterPro"/>
</dbReference>
<keyword evidence="2 6" id="KW-0949">S-adenosyl-L-methionine</keyword>
<proteinExistence type="predicted"/>
<dbReference type="Proteomes" id="UP000005270">
    <property type="component" value="Chromosome"/>
</dbReference>
<keyword evidence="9" id="KW-1185">Reference proteome</keyword>
<keyword evidence="5 6" id="KW-0411">Iron-sulfur</keyword>
<dbReference type="CDD" id="cd01335">
    <property type="entry name" value="Radical_SAM"/>
    <property type="match status" value="1"/>
</dbReference>
<dbReference type="Gene3D" id="3.20.20.70">
    <property type="entry name" value="Aldolase class I"/>
    <property type="match status" value="1"/>
</dbReference>
<dbReference type="InterPro" id="IPR034457">
    <property type="entry name" value="Organic_radical-activating"/>
</dbReference>
<dbReference type="PANTHER" id="PTHR30352">
    <property type="entry name" value="PYRUVATE FORMATE-LYASE-ACTIVATING ENZYME"/>
    <property type="match status" value="1"/>
</dbReference>
<keyword evidence="4 6" id="KW-0408">Iron</keyword>
<feature type="binding site" evidence="6">
    <location>
        <position position="145"/>
    </location>
    <ligand>
        <name>[4Fe-4S] cluster</name>
        <dbReference type="ChEBI" id="CHEBI:49883"/>
        <note>4Fe-4S-S-AdoMet</note>
    </ligand>
</feature>
<dbReference type="RefSeq" id="WP_014737362.1">
    <property type="nucleotide sequence ID" value="NC_017954.1"/>
</dbReference>
<comment type="cofactor">
    <cofactor evidence="6">
        <name>[4Fe-4S] cluster</name>
        <dbReference type="ChEBI" id="CHEBI:49883"/>
    </cofactor>
    <text evidence="6">Binds 1 [4Fe-4S] cluster. The cluster is coordinated with 3 cysteines and an exchangeable S-adenosyl-L-methionine.</text>
</comment>
<accession>I3TEC4</accession>
<evidence type="ECO:0000256" key="4">
    <source>
        <dbReference type="ARBA" id="ARBA00023004"/>
    </source>
</evidence>